<evidence type="ECO:0000313" key="1">
    <source>
        <dbReference type="EMBL" id="KAF2574654.1"/>
    </source>
</evidence>
<dbReference type="EMBL" id="QGKY02001015">
    <property type="protein sequence ID" value="KAF2574654.1"/>
    <property type="molecule type" value="Genomic_DNA"/>
</dbReference>
<reference evidence="1" key="1">
    <citation type="submission" date="2019-12" db="EMBL/GenBank/DDBJ databases">
        <title>Genome sequencing and annotation of Brassica cretica.</title>
        <authorList>
            <person name="Studholme D.J."/>
            <person name="Sarris P.F."/>
        </authorList>
    </citation>
    <scope>NUCLEOTIDE SEQUENCE</scope>
    <source>
        <strain evidence="1">PFS-102/07</strain>
        <tissue evidence="1">Leaf</tissue>
    </source>
</reference>
<accession>A0A8S9IXV9</accession>
<comment type="caution">
    <text evidence="1">The sequence shown here is derived from an EMBL/GenBank/DDBJ whole genome shotgun (WGS) entry which is preliminary data.</text>
</comment>
<organism evidence="1">
    <name type="scientific">Brassica cretica</name>
    <name type="common">Mustard</name>
    <dbReference type="NCBI Taxonomy" id="69181"/>
    <lineage>
        <taxon>Eukaryota</taxon>
        <taxon>Viridiplantae</taxon>
        <taxon>Streptophyta</taxon>
        <taxon>Embryophyta</taxon>
        <taxon>Tracheophyta</taxon>
        <taxon>Spermatophyta</taxon>
        <taxon>Magnoliopsida</taxon>
        <taxon>eudicotyledons</taxon>
        <taxon>Gunneridae</taxon>
        <taxon>Pentapetalae</taxon>
        <taxon>rosids</taxon>
        <taxon>malvids</taxon>
        <taxon>Brassicales</taxon>
        <taxon>Brassicaceae</taxon>
        <taxon>Brassiceae</taxon>
        <taxon>Brassica</taxon>
    </lineage>
</organism>
<proteinExistence type="predicted"/>
<gene>
    <name evidence="1" type="ORF">F2Q70_00002895</name>
</gene>
<dbReference type="PROSITE" id="PS51257">
    <property type="entry name" value="PROKAR_LIPOPROTEIN"/>
    <property type="match status" value="1"/>
</dbReference>
<protein>
    <submittedName>
        <fullName evidence="1">Uncharacterized protein</fullName>
    </submittedName>
</protein>
<name>A0A8S9IXV9_BRACR</name>
<dbReference type="AlphaFoldDB" id="A0A8S9IXV9"/>
<sequence>MATVDRCCSVSFDRRRVFGLVFHTIVASCNDSWIIDSPGGRLWLLDWNGVVVGMRIYERQAQLIGLLVAYFSYC</sequence>